<organism evidence="1 2">
    <name type="scientific">Rhododendron molle</name>
    <name type="common">Chinese azalea</name>
    <name type="synonym">Azalea mollis</name>
    <dbReference type="NCBI Taxonomy" id="49168"/>
    <lineage>
        <taxon>Eukaryota</taxon>
        <taxon>Viridiplantae</taxon>
        <taxon>Streptophyta</taxon>
        <taxon>Embryophyta</taxon>
        <taxon>Tracheophyta</taxon>
        <taxon>Spermatophyta</taxon>
        <taxon>Magnoliopsida</taxon>
        <taxon>eudicotyledons</taxon>
        <taxon>Gunneridae</taxon>
        <taxon>Pentapetalae</taxon>
        <taxon>asterids</taxon>
        <taxon>Ericales</taxon>
        <taxon>Ericaceae</taxon>
        <taxon>Ericoideae</taxon>
        <taxon>Rhodoreae</taxon>
        <taxon>Rhododendron</taxon>
    </lineage>
</organism>
<evidence type="ECO:0000313" key="1">
    <source>
        <dbReference type="EMBL" id="KAI8536607.1"/>
    </source>
</evidence>
<accession>A0ACC0M7Y5</accession>
<dbReference type="EMBL" id="CM046397">
    <property type="protein sequence ID" value="KAI8536607.1"/>
    <property type="molecule type" value="Genomic_DNA"/>
</dbReference>
<evidence type="ECO:0000313" key="2">
    <source>
        <dbReference type="Proteomes" id="UP001062846"/>
    </source>
</evidence>
<protein>
    <submittedName>
        <fullName evidence="1">Uncharacterized protein</fullName>
    </submittedName>
</protein>
<keyword evidence="2" id="KW-1185">Reference proteome</keyword>
<comment type="caution">
    <text evidence="1">The sequence shown here is derived from an EMBL/GenBank/DDBJ whole genome shotgun (WGS) entry which is preliminary data.</text>
</comment>
<sequence length="61" mass="6737">MTPSPSGIPQGDRRETTNLAPINDQGKIHLSRSISLAQTTSAHRHLPPSHYNHLKVKNEIS</sequence>
<reference evidence="1" key="1">
    <citation type="submission" date="2022-02" db="EMBL/GenBank/DDBJ databases">
        <title>Plant Genome Project.</title>
        <authorList>
            <person name="Zhang R.-G."/>
        </authorList>
    </citation>
    <scope>NUCLEOTIDE SEQUENCE</scope>
    <source>
        <strain evidence="1">AT1</strain>
    </source>
</reference>
<dbReference type="Proteomes" id="UP001062846">
    <property type="component" value="Chromosome 10"/>
</dbReference>
<name>A0ACC0M7Y5_RHOML</name>
<gene>
    <name evidence="1" type="ORF">RHMOL_Rhmol10G0270800</name>
</gene>
<proteinExistence type="predicted"/>